<dbReference type="AlphaFoldDB" id="A0A841U2J4"/>
<evidence type="ECO:0000313" key="3">
    <source>
        <dbReference type="Proteomes" id="UP000553776"/>
    </source>
</evidence>
<dbReference type="EMBL" id="JACJVR010000054">
    <property type="protein sequence ID" value="MBB6692563.1"/>
    <property type="molecule type" value="Genomic_DNA"/>
</dbReference>
<dbReference type="SUPFAM" id="SSF50800">
    <property type="entry name" value="PK beta-barrel domain-like"/>
    <property type="match status" value="1"/>
</dbReference>
<protein>
    <submittedName>
        <fullName evidence="2">MOSC domain-containing protein</fullName>
    </submittedName>
</protein>
<dbReference type="Gene3D" id="2.40.33.20">
    <property type="entry name" value="PK beta-barrel domain-like"/>
    <property type="match status" value="1"/>
</dbReference>
<sequence length="180" mass="19578">MKDNDAYTEAVLSTPDPDSFVTKRLDSIEVDLGGIPGDRHYGLLRPADSRQKLYRRGTMIANRRQISILSVEDNAEIARGLGVERIEPEWLGANVLLSGYERLTLLPQGARLLFASGAALICEGENMPCLGPGEEIAAFYGRDELARRFVKAAKQLRGIVCSVELPGTIAAGDAVRIVLP</sequence>
<dbReference type="InterPro" id="IPR052716">
    <property type="entry name" value="MOSC_domain"/>
</dbReference>
<dbReference type="GO" id="GO:0003824">
    <property type="term" value="F:catalytic activity"/>
    <property type="evidence" value="ECO:0007669"/>
    <property type="project" value="InterPro"/>
</dbReference>
<gene>
    <name evidence="2" type="ORF">H7B90_14230</name>
</gene>
<dbReference type="InterPro" id="IPR005302">
    <property type="entry name" value="MoCF_Sase_C"/>
</dbReference>
<dbReference type="InterPro" id="IPR011037">
    <property type="entry name" value="Pyrv_Knase-like_insert_dom_sf"/>
</dbReference>
<dbReference type="PROSITE" id="PS51340">
    <property type="entry name" value="MOSC"/>
    <property type="match status" value="1"/>
</dbReference>
<dbReference type="Proteomes" id="UP000553776">
    <property type="component" value="Unassembled WGS sequence"/>
</dbReference>
<dbReference type="GO" id="GO:0030151">
    <property type="term" value="F:molybdenum ion binding"/>
    <property type="evidence" value="ECO:0007669"/>
    <property type="project" value="InterPro"/>
</dbReference>
<dbReference type="Pfam" id="PF03473">
    <property type="entry name" value="MOSC"/>
    <property type="match status" value="1"/>
</dbReference>
<dbReference type="GO" id="GO:0030170">
    <property type="term" value="F:pyridoxal phosphate binding"/>
    <property type="evidence" value="ECO:0007669"/>
    <property type="project" value="InterPro"/>
</dbReference>
<accession>A0A841U2J4</accession>
<dbReference type="PANTHER" id="PTHR36930:SF1">
    <property type="entry name" value="MOSC DOMAIN-CONTAINING PROTEIN"/>
    <property type="match status" value="1"/>
</dbReference>
<evidence type="ECO:0000313" key="2">
    <source>
        <dbReference type="EMBL" id="MBB6692563.1"/>
    </source>
</evidence>
<dbReference type="RefSeq" id="WP_185136550.1">
    <property type="nucleotide sequence ID" value="NZ_JACJVR010000054.1"/>
</dbReference>
<feature type="domain" description="MOSC" evidence="1">
    <location>
        <begin position="22"/>
        <end position="178"/>
    </location>
</feature>
<evidence type="ECO:0000259" key="1">
    <source>
        <dbReference type="PROSITE" id="PS51340"/>
    </source>
</evidence>
<name>A0A841U2J4_9BACL</name>
<comment type="caution">
    <text evidence="2">The sequence shown here is derived from an EMBL/GenBank/DDBJ whole genome shotgun (WGS) entry which is preliminary data.</text>
</comment>
<reference evidence="2 3" key="1">
    <citation type="submission" date="2020-08" db="EMBL/GenBank/DDBJ databases">
        <title>Cohnella phylogeny.</title>
        <authorList>
            <person name="Dunlap C."/>
        </authorList>
    </citation>
    <scope>NUCLEOTIDE SEQUENCE [LARGE SCALE GENOMIC DNA]</scope>
    <source>
        <strain evidence="2 3">DSM 25239</strain>
    </source>
</reference>
<proteinExistence type="predicted"/>
<keyword evidence="3" id="KW-1185">Reference proteome</keyword>
<dbReference type="PANTHER" id="PTHR36930">
    <property type="entry name" value="METAL-SULFUR CLUSTER BIOSYNTHESIS PROTEINS YUAD-RELATED"/>
    <property type="match status" value="1"/>
</dbReference>
<organism evidence="2 3">
    <name type="scientific">Cohnella xylanilytica</name>
    <dbReference type="NCBI Taxonomy" id="557555"/>
    <lineage>
        <taxon>Bacteria</taxon>
        <taxon>Bacillati</taxon>
        <taxon>Bacillota</taxon>
        <taxon>Bacilli</taxon>
        <taxon>Bacillales</taxon>
        <taxon>Paenibacillaceae</taxon>
        <taxon>Cohnella</taxon>
    </lineage>
</organism>